<dbReference type="InterPro" id="IPR036388">
    <property type="entry name" value="WH-like_DNA-bd_sf"/>
</dbReference>
<dbReference type="InterPro" id="IPR001789">
    <property type="entry name" value="Sig_transdc_resp-reg_receiver"/>
</dbReference>
<feature type="DNA-binding region" description="OmpR/PhoB-type" evidence="5">
    <location>
        <begin position="134"/>
        <end position="232"/>
    </location>
</feature>
<feature type="modified residue" description="4-aspartylphosphate" evidence="4">
    <location>
        <position position="53"/>
    </location>
</feature>
<evidence type="ECO:0000256" key="1">
    <source>
        <dbReference type="ARBA" id="ARBA00022553"/>
    </source>
</evidence>
<dbReference type="PROSITE" id="PS51755">
    <property type="entry name" value="OMPR_PHOB"/>
    <property type="match status" value="1"/>
</dbReference>
<evidence type="ECO:0000256" key="2">
    <source>
        <dbReference type="ARBA" id="ARBA00023012"/>
    </source>
</evidence>
<evidence type="ECO:0000259" key="7">
    <source>
        <dbReference type="PROSITE" id="PS51755"/>
    </source>
</evidence>
<evidence type="ECO:0000256" key="4">
    <source>
        <dbReference type="PROSITE-ProRule" id="PRU00169"/>
    </source>
</evidence>
<protein>
    <submittedName>
        <fullName evidence="8">Two-component system, OmpR family, phosphate regulon response regulator PhoB</fullName>
    </submittedName>
</protein>
<name>A0A1X7FV35_9HYPH</name>
<dbReference type="Gene3D" id="1.10.10.10">
    <property type="entry name" value="Winged helix-like DNA-binding domain superfamily/Winged helix DNA-binding domain"/>
    <property type="match status" value="1"/>
</dbReference>
<keyword evidence="9" id="KW-1185">Reference proteome</keyword>
<dbReference type="Proteomes" id="UP000192903">
    <property type="component" value="Unassembled WGS sequence"/>
</dbReference>
<dbReference type="GO" id="GO:0005829">
    <property type="term" value="C:cytosol"/>
    <property type="evidence" value="ECO:0007669"/>
    <property type="project" value="TreeGrafter"/>
</dbReference>
<evidence type="ECO:0000259" key="6">
    <source>
        <dbReference type="PROSITE" id="PS50110"/>
    </source>
</evidence>
<evidence type="ECO:0000313" key="9">
    <source>
        <dbReference type="Proteomes" id="UP000192903"/>
    </source>
</evidence>
<dbReference type="GO" id="GO:0032993">
    <property type="term" value="C:protein-DNA complex"/>
    <property type="evidence" value="ECO:0007669"/>
    <property type="project" value="TreeGrafter"/>
</dbReference>
<evidence type="ECO:0000256" key="3">
    <source>
        <dbReference type="ARBA" id="ARBA00023125"/>
    </source>
</evidence>
<dbReference type="SMART" id="SM00862">
    <property type="entry name" value="Trans_reg_C"/>
    <property type="match status" value="1"/>
</dbReference>
<dbReference type="AlphaFoldDB" id="A0A1X7FV35"/>
<keyword evidence="1 4" id="KW-0597">Phosphoprotein</keyword>
<keyword evidence="2" id="KW-0902">Two-component regulatory system</keyword>
<feature type="domain" description="Response regulatory" evidence="6">
    <location>
        <begin position="4"/>
        <end position="121"/>
    </location>
</feature>
<sequence>MKPLVVVWSGDAEFHLLANHILMADGFQTLVADGLEEALHLAREREPFALVMDCRADNSPAAVEICGRLKTDPDTAGTVAVAVISQGAEEHHLELLKAGVDESCLRPVAPSRLLEFLRARLQRAPSKGRGLPHGTVLRYEGIEMNLASVRVRRNGREIRLAPIEFKLLRLLLERAEQVVSRDELIAAAWPSTHYVEGRTVDVHVGRLRRFLMGRDDTDVVRTVRGIGYALDVKGNGG</sequence>
<dbReference type="Pfam" id="PF00486">
    <property type="entry name" value="Trans_reg_C"/>
    <property type="match status" value="1"/>
</dbReference>
<dbReference type="EMBL" id="FXAF01000008">
    <property type="protein sequence ID" value="SMF59271.1"/>
    <property type="molecule type" value="Genomic_DNA"/>
</dbReference>
<dbReference type="InterPro" id="IPR039420">
    <property type="entry name" value="WalR-like"/>
</dbReference>
<dbReference type="GO" id="GO:0000976">
    <property type="term" value="F:transcription cis-regulatory region binding"/>
    <property type="evidence" value="ECO:0007669"/>
    <property type="project" value="TreeGrafter"/>
</dbReference>
<feature type="domain" description="OmpR/PhoB-type" evidence="7">
    <location>
        <begin position="134"/>
        <end position="232"/>
    </location>
</feature>
<dbReference type="SUPFAM" id="SSF46894">
    <property type="entry name" value="C-terminal effector domain of the bipartite response regulators"/>
    <property type="match status" value="1"/>
</dbReference>
<keyword evidence="3 5" id="KW-0238">DNA-binding</keyword>
<accession>A0A1X7FV35</accession>
<dbReference type="PANTHER" id="PTHR48111:SF40">
    <property type="entry name" value="PHOSPHATE REGULON TRANSCRIPTIONAL REGULATORY PROTEIN PHOB"/>
    <property type="match status" value="1"/>
</dbReference>
<dbReference type="STRING" id="464029.SAMN02982989_0910"/>
<gene>
    <name evidence="8" type="ORF">SAMN02982989_0910</name>
</gene>
<reference evidence="9" key="1">
    <citation type="submission" date="2017-04" db="EMBL/GenBank/DDBJ databases">
        <authorList>
            <person name="Varghese N."/>
            <person name="Submissions S."/>
        </authorList>
    </citation>
    <scope>NUCLEOTIDE SEQUENCE [LARGE SCALE GENOMIC DNA]</scope>
    <source>
        <strain evidence="9">B4P</strain>
    </source>
</reference>
<dbReference type="GO" id="GO:0000156">
    <property type="term" value="F:phosphorelay response regulator activity"/>
    <property type="evidence" value="ECO:0007669"/>
    <property type="project" value="TreeGrafter"/>
</dbReference>
<dbReference type="InterPro" id="IPR016032">
    <property type="entry name" value="Sig_transdc_resp-reg_C-effctor"/>
</dbReference>
<dbReference type="InterPro" id="IPR011006">
    <property type="entry name" value="CheY-like_superfamily"/>
</dbReference>
<dbReference type="SUPFAM" id="SSF52172">
    <property type="entry name" value="CheY-like"/>
    <property type="match status" value="1"/>
</dbReference>
<evidence type="ECO:0000313" key="8">
    <source>
        <dbReference type="EMBL" id="SMF59271.1"/>
    </source>
</evidence>
<dbReference type="InterPro" id="IPR001867">
    <property type="entry name" value="OmpR/PhoB-type_DNA-bd"/>
</dbReference>
<proteinExistence type="predicted"/>
<organism evidence="8 9">
    <name type="scientific">Xaviernesmea oryzae</name>
    <dbReference type="NCBI Taxonomy" id="464029"/>
    <lineage>
        <taxon>Bacteria</taxon>
        <taxon>Pseudomonadati</taxon>
        <taxon>Pseudomonadota</taxon>
        <taxon>Alphaproteobacteria</taxon>
        <taxon>Hyphomicrobiales</taxon>
        <taxon>Rhizobiaceae</taxon>
        <taxon>Rhizobium/Agrobacterium group</taxon>
        <taxon>Xaviernesmea</taxon>
    </lineage>
</organism>
<dbReference type="PANTHER" id="PTHR48111">
    <property type="entry name" value="REGULATOR OF RPOS"/>
    <property type="match status" value="1"/>
</dbReference>
<dbReference type="RefSeq" id="WP_085423815.1">
    <property type="nucleotide sequence ID" value="NZ_FXAF01000008.1"/>
</dbReference>
<dbReference type="OrthoDB" id="9803032at2"/>
<evidence type="ECO:0000256" key="5">
    <source>
        <dbReference type="PROSITE-ProRule" id="PRU01091"/>
    </source>
</evidence>
<dbReference type="GO" id="GO:0006355">
    <property type="term" value="P:regulation of DNA-templated transcription"/>
    <property type="evidence" value="ECO:0007669"/>
    <property type="project" value="InterPro"/>
</dbReference>
<dbReference type="Gene3D" id="3.40.50.2300">
    <property type="match status" value="1"/>
</dbReference>
<dbReference type="PROSITE" id="PS50110">
    <property type="entry name" value="RESPONSE_REGULATORY"/>
    <property type="match status" value="1"/>
</dbReference>
<dbReference type="CDD" id="cd00383">
    <property type="entry name" value="trans_reg_C"/>
    <property type="match status" value="1"/>
</dbReference>